<protein>
    <recommendedName>
        <fullName evidence="5">Peptidase M20</fullName>
    </recommendedName>
</protein>
<sequence>MNRDLAKTLPDRASSWAIALTEQKSVTGTQDETVFGPWLAAQLREEPAFRRADIWTIEVGPGDGRHCVAMLLRGTGRSTVLLTGHYDTVSTRDYGELEELATRPQALTRALRNSLMDADTPAARLARADLESGEYLAGRGLLDMKAGLAAGLAVCADFAESANAAGNLLFIAVPDEENNSAGARKAAQALPGIYEQHGLDLVAAINLDAIADEGDGSKGRIIALGTVGKLLPTAYVVGVPTHSGFPLNGINAAALAASIAARVEWATELTEHCGSSPGTPPSLLGIRDGKAGYDVTTPATAFATFNVLSYRRTPDEVLDRFDRLCAEAASNLLGDLRRRSQAPDGIASLARPVPLYRFEALVGHLDQQEKHRLDAYSASIADCDLPLPEKCRLITQQVWGLSRLRPGDRHRFRLDTLSSDEPFRRAGGHAAESNCHANRARVGRTLWQHHRLRRLFRRNLGHELFRRGCRVLARYRCPQHACLERQRALATPTGSRQRADDQYRPVGSGLPYAA</sequence>
<keyword evidence="1" id="KW-0378">Hydrolase</keyword>
<evidence type="ECO:0008006" key="5">
    <source>
        <dbReference type="Google" id="ProtNLM"/>
    </source>
</evidence>
<evidence type="ECO:0000313" key="3">
    <source>
        <dbReference type="EMBL" id="CDX54074.1"/>
    </source>
</evidence>
<evidence type="ECO:0000256" key="1">
    <source>
        <dbReference type="ARBA" id="ARBA00022801"/>
    </source>
</evidence>
<dbReference type="InterPro" id="IPR050072">
    <property type="entry name" value="Peptidase_M20A"/>
</dbReference>
<name>A0A090G147_MESPL</name>
<dbReference type="AlphaFoldDB" id="A0A090G147"/>
<dbReference type="GO" id="GO:0016787">
    <property type="term" value="F:hydrolase activity"/>
    <property type="evidence" value="ECO:0007669"/>
    <property type="project" value="InterPro"/>
</dbReference>
<dbReference type="Proteomes" id="UP000046122">
    <property type="component" value="Unassembled WGS sequence"/>
</dbReference>
<accession>A0A090G147</accession>
<organism evidence="3 4">
    <name type="scientific">Mesorhizobium plurifarium</name>
    <dbReference type="NCBI Taxonomy" id="69974"/>
    <lineage>
        <taxon>Bacteria</taxon>
        <taxon>Pseudomonadati</taxon>
        <taxon>Pseudomonadota</taxon>
        <taxon>Alphaproteobacteria</taxon>
        <taxon>Hyphomicrobiales</taxon>
        <taxon>Phyllobacteriaceae</taxon>
        <taxon>Mesorhizobium</taxon>
    </lineage>
</organism>
<evidence type="ECO:0000256" key="2">
    <source>
        <dbReference type="SAM" id="MobiDB-lite"/>
    </source>
</evidence>
<dbReference type="EMBL" id="CCNE01000011">
    <property type="protein sequence ID" value="CDX54074.1"/>
    <property type="molecule type" value="Genomic_DNA"/>
</dbReference>
<dbReference type="PANTHER" id="PTHR43808">
    <property type="entry name" value="ACETYLORNITHINE DEACETYLASE"/>
    <property type="match status" value="1"/>
</dbReference>
<dbReference type="Pfam" id="PF01546">
    <property type="entry name" value="Peptidase_M20"/>
    <property type="match status" value="1"/>
</dbReference>
<gene>
    <name evidence="3" type="ORF">MPL3365_190007</name>
</gene>
<dbReference type="SUPFAM" id="SSF53187">
    <property type="entry name" value="Zn-dependent exopeptidases"/>
    <property type="match status" value="1"/>
</dbReference>
<feature type="region of interest" description="Disordered" evidence="2">
    <location>
        <begin position="489"/>
        <end position="514"/>
    </location>
</feature>
<dbReference type="InterPro" id="IPR002933">
    <property type="entry name" value="Peptidase_M20"/>
</dbReference>
<evidence type="ECO:0000313" key="4">
    <source>
        <dbReference type="Proteomes" id="UP000046122"/>
    </source>
</evidence>
<dbReference type="PANTHER" id="PTHR43808:SF27">
    <property type="entry name" value="PROTEIN ROCB"/>
    <property type="match status" value="1"/>
</dbReference>
<dbReference type="Gene3D" id="3.40.630.10">
    <property type="entry name" value="Zn peptidases"/>
    <property type="match status" value="1"/>
</dbReference>
<reference evidence="3 4" key="1">
    <citation type="submission" date="2014-08" db="EMBL/GenBank/DDBJ databases">
        <authorList>
            <person name="Moulin Lionel"/>
        </authorList>
    </citation>
    <scope>NUCLEOTIDE SEQUENCE [LARGE SCALE GENOMIC DNA]</scope>
</reference>
<proteinExistence type="predicted"/>